<keyword evidence="3" id="KW-1185">Reference proteome</keyword>
<reference evidence="2" key="1">
    <citation type="submission" date="2017-08" db="EMBL/GenBank/DDBJ databases">
        <authorList>
            <consortium name="Urmite Genomes"/>
        </authorList>
    </citation>
    <scope>NUCLEOTIDE SEQUENCE [LARGE SCALE GENOMIC DNA]</scope>
    <source>
        <strain evidence="2">IHUMI-LCC2</strain>
    </source>
</reference>
<name>A0A2I2L508_9VIRU</name>
<sequence length="170" mass="19268">LGKNKDIKKEMGNGGSTPPQPTVTNVEYSVNFNTTLINLINYSVSGGYYSLPDGSWANSRTLFRYTQNGSQKLEYADTWRSKENVPFSFGGDFRLSSSNGWYIKTNTSVDSGNVRIRGIQYRSLYEGGYSSNWQYALNNSGIEYTLPKSYYANGYDRKIVGFGIYVEYEY</sequence>
<dbReference type="Proteomes" id="UP000236316">
    <property type="component" value="Segment"/>
</dbReference>
<organism evidence="2">
    <name type="scientific">Orpheovirus IHUMI-LCC2</name>
    <dbReference type="NCBI Taxonomy" id="2023057"/>
    <lineage>
        <taxon>Viruses</taxon>
        <taxon>Varidnaviria</taxon>
        <taxon>Bamfordvirae</taxon>
        <taxon>Nucleocytoviricota</taxon>
        <taxon>Megaviricetes</taxon>
        <taxon>Pimascovirales</taxon>
        <taxon>Ocovirineae</taxon>
        <taxon>Orpheoviridae</taxon>
        <taxon>Alphaorpheovirus</taxon>
        <taxon>Alphaorpheovirus massiliense</taxon>
    </lineage>
</organism>
<dbReference type="EMBL" id="LT906555">
    <property type="protein sequence ID" value="SNW62601.1"/>
    <property type="molecule type" value="Genomic_DNA"/>
</dbReference>
<evidence type="ECO:0000313" key="2">
    <source>
        <dbReference type="EMBL" id="SNW62601.1"/>
    </source>
</evidence>
<dbReference type="RefSeq" id="YP_009448903.1">
    <property type="nucleotide sequence ID" value="NC_036594.1"/>
</dbReference>
<evidence type="ECO:0000313" key="3">
    <source>
        <dbReference type="Proteomes" id="UP000236316"/>
    </source>
</evidence>
<proteinExistence type="predicted"/>
<gene>
    <name evidence="2" type="ORF">ORPV_697</name>
</gene>
<feature type="non-terminal residue" evidence="2">
    <location>
        <position position="1"/>
    </location>
</feature>
<feature type="compositionally biased region" description="Basic and acidic residues" evidence="1">
    <location>
        <begin position="1"/>
        <end position="11"/>
    </location>
</feature>
<dbReference type="KEGG" id="vg:35382513"/>
<protein>
    <submittedName>
        <fullName evidence="2">Uncharacterized protein</fullName>
    </submittedName>
</protein>
<evidence type="ECO:0000256" key="1">
    <source>
        <dbReference type="SAM" id="MobiDB-lite"/>
    </source>
</evidence>
<feature type="region of interest" description="Disordered" evidence="1">
    <location>
        <begin position="1"/>
        <end position="23"/>
    </location>
</feature>
<accession>A0A2I2L508</accession>
<dbReference type="GeneID" id="35382513"/>